<dbReference type="GO" id="GO:0005886">
    <property type="term" value="C:plasma membrane"/>
    <property type="evidence" value="ECO:0007669"/>
    <property type="project" value="UniProtKB-SubCell"/>
</dbReference>
<evidence type="ECO:0000256" key="2">
    <source>
        <dbReference type="ARBA" id="ARBA00022475"/>
    </source>
</evidence>
<keyword evidence="2" id="KW-1003">Cell membrane</keyword>
<proteinExistence type="predicted"/>
<dbReference type="AlphaFoldDB" id="A0A1N6JWN7"/>
<dbReference type="InterPro" id="IPR036259">
    <property type="entry name" value="MFS_trans_sf"/>
</dbReference>
<evidence type="ECO:0000313" key="7">
    <source>
        <dbReference type="EMBL" id="SIO48745.1"/>
    </source>
</evidence>
<evidence type="ECO:0000256" key="6">
    <source>
        <dbReference type="SAM" id="Phobius"/>
    </source>
</evidence>
<dbReference type="EMBL" id="FSRM01000002">
    <property type="protein sequence ID" value="SIO48745.1"/>
    <property type="molecule type" value="Genomic_DNA"/>
</dbReference>
<feature type="transmembrane region" description="Helical" evidence="6">
    <location>
        <begin position="169"/>
        <end position="186"/>
    </location>
</feature>
<feature type="transmembrane region" description="Helical" evidence="6">
    <location>
        <begin position="283"/>
        <end position="301"/>
    </location>
</feature>
<evidence type="ECO:0000256" key="1">
    <source>
        <dbReference type="ARBA" id="ARBA00004651"/>
    </source>
</evidence>
<feature type="transmembrane region" description="Helical" evidence="6">
    <location>
        <begin position="74"/>
        <end position="95"/>
    </location>
</feature>
<feature type="transmembrane region" description="Helical" evidence="6">
    <location>
        <begin position="347"/>
        <end position="367"/>
    </location>
</feature>
<keyword evidence="5 6" id="KW-0472">Membrane</keyword>
<evidence type="ECO:0000256" key="3">
    <source>
        <dbReference type="ARBA" id="ARBA00022692"/>
    </source>
</evidence>
<feature type="transmembrane region" description="Helical" evidence="6">
    <location>
        <begin position="9"/>
        <end position="35"/>
    </location>
</feature>
<organism evidence="7 8">
    <name type="scientific">Paraburkholderia phenazinium</name>
    <dbReference type="NCBI Taxonomy" id="60549"/>
    <lineage>
        <taxon>Bacteria</taxon>
        <taxon>Pseudomonadati</taxon>
        <taxon>Pseudomonadota</taxon>
        <taxon>Betaproteobacteria</taxon>
        <taxon>Burkholderiales</taxon>
        <taxon>Burkholderiaceae</taxon>
        <taxon>Paraburkholderia</taxon>
    </lineage>
</organism>
<reference evidence="7 8" key="1">
    <citation type="submission" date="2016-11" db="EMBL/GenBank/DDBJ databases">
        <authorList>
            <person name="Jaros S."/>
            <person name="Januszkiewicz K."/>
            <person name="Wedrychowicz H."/>
        </authorList>
    </citation>
    <scope>NUCLEOTIDE SEQUENCE [LARGE SCALE GENOMIC DNA]</scope>
    <source>
        <strain evidence="7 8">GAS86</strain>
    </source>
</reference>
<dbReference type="CDD" id="cd06173">
    <property type="entry name" value="MFS_MefA_like"/>
    <property type="match status" value="1"/>
</dbReference>
<evidence type="ECO:0000313" key="8">
    <source>
        <dbReference type="Proteomes" id="UP000184693"/>
    </source>
</evidence>
<evidence type="ECO:0000256" key="4">
    <source>
        <dbReference type="ARBA" id="ARBA00022989"/>
    </source>
</evidence>
<keyword evidence="4 6" id="KW-1133">Transmembrane helix</keyword>
<dbReference type="PANTHER" id="PTHR23513:SF11">
    <property type="entry name" value="STAPHYLOFERRIN A TRANSPORTER"/>
    <property type="match status" value="1"/>
</dbReference>
<dbReference type="GO" id="GO:0022857">
    <property type="term" value="F:transmembrane transporter activity"/>
    <property type="evidence" value="ECO:0007669"/>
    <property type="project" value="InterPro"/>
</dbReference>
<feature type="transmembrane region" description="Helical" evidence="6">
    <location>
        <begin position="101"/>
        <end position="124"/>
    </location>
</feature>
<dbReference type="InterPro" id="IPR011701">
    <property type="entry name" value="MFS"/>
</dbReference>
<sequence length="408" mass="44020">MKLWSIRDYVFLLSAQSASTLVGAGMNVVFPLLILKFTGSMAAAGVVGVLRSAPYLFLSLPLGALVDRWNRKHIMMACQIGRYICFFALGLMARYGVVNQWHIYFVCIVDGTLFVFFNIAEAAVLSSVVPRELLSQASSTNEAGFGTAMILGPAAATLVYQILGISGALFAGAFCYLFSFILLKILKTELNVSRADARRSLTEEITEGLRWLSGARLVLLLACIMGGLNLINAAMPLLAITVGQRLGVSDTSIGTMVACGGIGSVLGPICGTRWLRLHGFGRGVVLAAWFHAIAFAALFMATNLPRLGLVFGLVEAFYSLYAVMQFAYRVRSVPEKLQGRVNSSCRLIAFSLYPLGSAVAGIISEYWGVEALLTLFTAVAVLLAFTLSLSRSIAPTWHEGSIREGLRE</sequence>
<feature type="transmembrane region" description="Helical" evidence="6">
    <location>
        <begin position="41"/>
        <end position="62"/>
    </location>
</feature>
<comment type="subcellular location">
    <subcellularLocation>
        <location evidence="1">Cell membrane</location>
        <topology evidence="1">Multi-pass membrane protein</topology>
    </subcellularLocation>
</comment>
<gene>
    <name evidence="7" type="ORF">SAMN05444168_5285</name>
</gene>
<name>A0A1N6JWN7_9BURK</name>
<dbReference type="SUPFAM" id="SSF103473">
    <property type="entry name" value="MFS general substrate transporter"/>
    <property type="match status" value="1"/>
</dbReference>
<dbReference type="Pfam" id="PF07690">
    <property type="entry name" value="MFS_1"/>
    <property type="match status" value="1"/>
</dbReference>
<evidence type="ECO:0000256" key="5">
    <source>
        <dbReference type="ARBA" id="ARBA00023136"/>
    </source>
</evidence>
<feature type="transmembrane region" description="Helical" evidence="6">
    <location>
        <begin position="373"/>
        <end position="394"/>
    </location>
</feature>
<feature type="transmembrane region" description="Helical" evidence="6">
    <location>
        <begin position="252"/>
        <end position="271"/>
    </location>
</feature>
<feature type="transmembrane region" description="Helical" evidence="6">
    <location>
        <begin position="217"/>
        <end position="240"/>
    </location>
</feature>
<dbReference type="Proteomes" id="UP000184693">
    <property type="component" value="Unassembled WGS sequence"/>
</dbReference>
<dbReference type="Gene3D" id="1.20.1250.20">
    <property type="entry name" value="MFS general substrate transporter like domains"/>
    <property type="match status" value="1"/>
</dbReference>
<protein>
    <submittedName>
        <fullName evidence="7">Predicted arabinose efflux permease, MFS family</fullName>
    </submittedName>
</protein>
<feature type="transmembrane region" description="Helical" evidence="6">
    <location>
        <begin position="307"/>
        <end position="327"/>
    </location>
</feature>
<keyword evidence="3 6" id="KW-0812">Transmembrane</keyword>
<feature type="transmembrane region" description="Helical" evidence="6">
    <location>
        <begin position="145"/>
        <end position="163"/>
    </location>
</feature>
<accession>A0A1N6JWN7</accession>
<dbReference type="RefSeq" id="WP_074267281.1">
    <property type="nucleotide sequence ID" value="NZ_FSRM01000002.1"/>
</dbReference>
<dbReference type="PANTHER" id="PTHR23513">
    <property type="entry name" value="INTEGRAL MEMBRANE EFFLUX PROTEIN-RELATED"/>
    <property type="match status" value="1"/>
</dbReference>